<evidence type="ECO:0000256" key="8">
    <source>
        <dbReference type="ARBA" id="ARBA00022984"/>
    </source>
</evidence>
<dbReference type="GO" id="GO:0071555">
    <property type="term" value="P:cell wall organization"/>
    <property type="evidence" value="ECO:0007669"/>
    <property type="project" value="UniProtKB-KW"/>
</dbReference>
<dbReference type="GO" id="GO:0008716">
    <property type="term" value="F:D-alanine-D-alanine ligase activity"/>
    <property type="evidence" value="ECO:0007669"/>
    <property type="project" value="InterPro"/>
</dbReference>
<evidence type="ECO:0000256" key="9">
    <source>
        <dbReference type="ARBA" id="ARBA00023316"/>
    </source>
</evidence>
<dbReference type="GO" id="GO:0005524">
    <property type="term" value="F:ATP binding"/>
    <property type="evidence" value="ECO:0007669"/>
    <property type="project" value="UniProtKB-UniRule"/>
</dbReference>
<keyword evidence="9" id="KW-0961">Cell wall biogenesis/degradation</keyword>
<sequence>MPFGNTAVVFGGRSNESEISVITGTMCANVLKSGGESVLPVYISPSGMFYCGKELSDIGVFRRADELRCPRCFVADGGLQILGRRGRIKSFVPLAAAINCCHGGLGEGGGLAGLFAMAGIPLAGGDIFSGAAFLDKCLSKTVFRGLGVPVLDYAVVTSVSEVAAAISLTGLPAIIKPSRLGSSIGVARAETYEEYASAVESALCYDSRVLCEPFLKDRREINCAAYFADGRVTVSECEEAFSSGALLSFDDKYSGGGRSVIPADIPAEISDKVKDITRAVYSALNMRGIVRFDYLLDGEEVYLSEVNTVPGSLAWYLFAPSFRAFYPILKAVIAQAVADYSDTSSKLVLKTGILSSVPESGGKIK</sequence>
<dbReference type="PROSITE" id="PS00844">
    <property type="entry name" value="DALA_DALA_LIGASE_2"/>
    <property type="match status" value="1"/>
</dbReference>
<evidence type="ECO:0000256" key="7">
    <source>
        <dbReference type="ARBA" id="ARBA00022960"/>
    </source>
</evidence>
<dbReference type="PANTHER" id="PTHR23132:SF23">
    <property type="entry name" value="D-ALANINE--D-ALANINE LIGASE B"/>
    <property type="match status" value="1"/>
</dbReference>
<dbReference type="Pfam" id="PF07478">
    <property type="entry name" value="Dala_Dala_lig_C"/>
    <property type="match status" value="1"/>
</dbReference>
<dbReference type="Gene3D" id="3.30.1490.20">
    <property type="entry name" value="ATP-grasp fold, A domain"/>
    <property type="match status" value="1"/>
</dbReference>
<evidence type="ECO:0000256" key="10">
    <source>
        <dbReference type="PROSITE-ProRule" id="PRU00409"/>
    </source>
</evidence>
<protein>
    <submittedName>
        <fullName evidence="12">ATP-grasp domain-containing protein</fullName>
    </submittedName>
</protein>
<dbReference type="GO" id="GO:0046872">
    <property type="term" value="F:metal ion binding"/>
    <property type="evidence" value="ECO:0007669"/>
    <property type="project" value="InterPro"/>
</dbReference>
<dbReference type="Gene3D" id="3.40.50.20">
    <property type="match status" value="1"/>
</dbReference>
<proteinExistence type="inferred from homology"/>
<dbReference type="Proteomes" id="UP000824179">
    <property type="component" value="Unassembled WGS sequence"/>
</dbReference>
<keyword evidence="8" id="KW-0573">Peptidoglycan synthesis</keyword>
<comment type="subcellular location">
    <subcellularLocation>
        <location evidence="1">Cytoplasm</location>
    </subcellularLocation>
</comment>
<evidence type="ECO:0000256" key="5">
    <source>
        <dbReference type="ARBA" id="ARBA00022741"/>
    </source>
</evidence>
<dbReference type="AlphaFoldDB" id="A0A9D1AG06"/>
<dbReference type="GO" id="GO:0008360">
    <property type="term" value="P:regulation of cell shape"/>
    <property type="evidence" value="ECO:0007669"/>
    <property type="project" value="UniProtKB-KW"/>
</dbReference>
<evidence type="ECO:0000256" key="3">
    <source>
        <dbReference type="ARBA" id="ARBA00022490"/>
    </source>
</evidence>
<reference evidence="12" key="2">
    <citation type="journal article" date="2021" name="PeerJ">
        <title>Extensive microbial diversity within the chicken gut microbiome revealed by metagenomics and culture.</title>
        <authorList>
            <person name="Gilroy R."/>
            <person name="Ravi A."/>
            <person name="Getino M."/>
            <person name="Pursley I."/>
            <person name="Horton D.L."/>
            <person name="Alikhan N.F."/>
            <person name="Baker D."/>
            <person name="Gharbi K."/>
            <person name="Hall N."/>
            <person name="Watson M."/>
            <person name="Adriaenssens E.M."/>
            <person name="Foster-Nyarko E."/>
            <person name="Jarju S."/>
            <person name="Secka A."/>
            <person name="Antonio M."/>
            <person name="Oren A."/>
            <person name="Chaudhuri R.R."/>
            <person name="La Ragione R."/>
            <person name="Hildebrand F."/>
            <person name="Pallen M.J."/>
        </authorList>
    </citation>
    <scope>NUCLEOTIDE SEQUENCE</scope>
    <source>
        <strain evidence="12">ChiW25-3613</strain>
    </source>
</reference>
<reference evidence="12" key="1">
    <citation type="submission" date="2020-10" db="EMBL/GenBank/DDBJ databases">
        <authorList>
            <person name="Gilroy R."/>
        </authorList>
    </citation>
    <scope>NUCLEOTIDE SEQUENCE</scope>
    <source>
        <strain evidence="12">ChiW25-3613</strain>
    </source>
</reference>
<dbReference type="GO" id="GO:0005737">
    <property type="term" value="C:cytoplasm"/>
    <property type="evidence" value="ECO:0007669"/>
    <property type="project" value="UniProtKB-SubCell"/>
</dbReference>
<evidence type="ECO:0000256" key="6">
    <source>
        <dbReference type="ARBA" id="ARBA00022840"/>
    </source>
</evidence>
<evidence type="ECO:0000313" key="12">
    <source>
        <dbReference type="EMBL" id="HIR39051.1"/>
    </source>
</evidence>
<name>A0A9D1AG06_9FIRM</name>
<organism evidence="12 13">
    <name type="scientific">Candidatus Coproplasma stercoripullorum</name>
    <dbReference type="NCBI Taxonomy" id="2840751"/>
    <lineage>
        <taxon>Bacteria</taxon>
        <taxon>Bacillati</taxon>
        <taxon>Bacillota</taxon>
        <taxon>Clostridia</taxon>
        <taxon>Eubacteriales</taxon>
        <taxon>Candidatus Coproplasma</taxon>
    </lineage>
</organism>
<evidence type="ECO:0000259" key="11">
    <source>
        <dbReference type="PROSITE" id="PS50975"/>
    </source>
</evidence>
<dbReference type="SUPFAM" id="SSF52440">
    <property type="entry name" value="PreATP-grasp domain"/>
    <property type="match status" value="1"/>
</dbReference>
<dbReference type="SUPFAM" id="SSF56059">
    <property type="entry name" value="Glutathione synthetase ATP-binding domain-like"/>
    <property type="match status" value="1"/>
</dbReference>
<dbReference type="PROSITE" id="PS50975">
    <property type="entry name" value="ATP_GRASP"/>
    <property type="match status" value="1"/>
</dbReference>
<dbReference type="InterPro" id="IPR011127">
    <property type="entry name" value="Dala_Dala_lig_N"/>
</dbReference>
<dbReference type="Gene3D" id="3.30.470.20">
    <property type="entry name" value="ATP-grasp fold, B domain"/>
    <property type="match status" value="1"/>
</dbReference>
<comment type="caution">
    <text evidence="12">The sequence shown here is derived from an EMBL/GenBank/DDBJ whole genome shotgun (WGS) entry which is preliminary data.</text>
</comment>
<dbReference type="InterPro" id="IPR016185">
    <property type="entry name" value="PreATP-grasp_dom_sf"/>
</dbReference>
<feature type="domain" description="ATP-grasp" evidence="11">
    <location>
        <begin position="140"/>
        <end position="338"/>
    </location>
</feature>
<evidence type="ECO:0000256" key="2">
    <source>
        <dbReference type="ARBA" id="ARBA00010871"/>
    </source>
</evidence>
<evidence type="ECO:0000256" key="4">
    <source>
        <dbReference type="ARBA" id="ARBA00022598"/>
    </source>
</evidence>
<dbReference type="Pfam" id="PF01820">
    <property type="entry name" value="Dala_Dala_lig_N"/>
    <property type="match status" value="1"/>
</dbReference>
<keyword evidence="4" id="KW-0436">Ligase</keyword>
<keyword evidence="6 10" id="KW-0067">ATP-binding</keyword>
<dbReference type="InterPro" id="IPR011761">
    <property type="entry name" value="ATP-grasp"/>
</dbReference>
<keyword evidence="5 10" id="KW-0547">Nucleotide-binding</keyword>
<gene>
    <name evidence="12" type="ORF">IAB90_01585</name>
</gene>
<accession>A0A9D1AG06</accession>
<keyword evidence="7" id="KW-0133">Cell shape</keyword>
<dbReference type="GO" id="GO:0009252">
    <property type="term" value="P:peptidoglycan biosynthetic process"/>
    <property type="evidence" value="ECO:0007669"/>
    <property type="project" value="UniProtKB-KW"/>
</dbReference>
<dbReference type="InterPro" id="IPR013815">
    <property type="entry name" value="ATP_grasp_subdomain_1"/>
</dbReference>
<dbReference type="InterPro" id="IPR011095">
    <property type="entry name" value="Dala_Dala_lig_C"/>
</dbReference>
<comment type="similarity">
    <text evidence="2">Belongs to the D-alanine--D-alanine ligase family.</text>
</comment>
<dbReference type="EMBL" id="DVHB01000034">
    <property type="protein sequence ID" value="HIR39051.1"/>
    <property type="molecule type" value="Genomic_DNA"/>
</dbReference>
<evidence type="ECO:0000313" key="13">
    <source>
        <dbReference type="Proteomes" id="UP000824179"/>
    </source>
</evidence>
<keyword evidence="3" id="KW-0963">Cytoplasm</keyword>
<evidence type="ECO:0000256" key="1">
    <source>
        <dbReference type="ARBA" id="ARBA00004496"/>
    </source>
</evidence>
<dbReference type="PANTHER" id="PTHR23132">
    <property type="entry name" value="D-ALANINE--D-ALANINE LIGASE"/>
    <property type="match status" value="1"/>
</dbReference>
<dbReference type="InterPro" id="IPR000291">
    <property type="entry name" value="D-Ala_lig_Van_CS"/>
</dbReference>